<dbReference type="EMBL" id="OU896717">
    <property type="protein sequence ID" value="CAG9814700.1"/>
    <property type="molecule type" value="Genomic_DNA"/>
</dbReference>
<dbReference type="Proteomes" id="UP001153737">
    <property type="component" value="Chromosome 11"/>
</dbReference>
<accession>A0A9N9X0T5</accession>
<dbReference type="AlphaFoldDB" id="A0A9N9X0T5"/>
<proteinExistence type="predicted"/>
<sequence length="436" mass="47142">MSSDSEPAVPMDTSTSAPSTSAAVNRKNDPTIIVDPDDKNREVGSARKPGIEIDEGQKIKCITSIVNSYIKLFVSMGINAGDFNNLDVCTQLTNILFTGYSVLRQTANGTGDGIKGKAEKSGFTVNASQKKHSTTLTKVMEIVKESFKKEGLEFIKFSPKDKANWYDNGQKGDVPNHSKVLHFFKSEACTQTDICMGIDKDVKNATSTSDKGIHAVPIQSDKSVQSGFQHEIVTDNGQKGDVPDPSKVLHFFKSEACTQTDICMGIDKDVKNATSTSDKGIHAVPIQSDKSVQSGFQHEIVTVHQYGTRARGRGRGMSPMGTPRAHDGGIGQQGELHDKQHQGRPSLVDPETASALCAQAKPKGPLRGETASEQFADVTEPQGHNSKKSVRGQGSMAEFTSPFLEFFSSRSCRVGTGGTRPAWGDRRTNKSRPFVT</sequence>
<evidence type="ECO:0000256" key="1">
    <source>
        <dbReference type="SAM" id="MobiDB-lite"/>
    </source>
</evidence>
<protein>
    <submittedName>
        <fullName evidence="2">Uncharacterized protein</fullName>
    </submittedName>
</protein>
<feature type="region of interest" description="Disordered" evidence="1">
    <location>
        <begin position="1"/>
        <end position="44"/>
    </location>
</feature>
<keyword evidence="3" id="KW-1185">Reference proteome</keyword>
<reference evidence="2" key="1">
    <citation type="submission" date="2022-01" db="EMBL/GenBank/DDBJ databases">
        <authorList>
            <person name="King R."/>
        </authorList>
    </citation>
    <scope>NUCLEOTIDE SEQUENCE</scope>
</reference>
<organism evidence="2 3">
    <name type="scientific">Phaedon cochleariae</name>
    <name type="common">Mustard beetle</name>
    <dbReference type="NCBI Taxonomy" id="80249"/>
    <lineage>
        <taxon>Eukaryota</taxon>
        <taxon>Metazoa</taxon>
        <taxon>Ecdysozoa</taxon>
        <taxon>Arthropoda</taxon>
        <taxon>Hexapoda</taxon>
        <taxon>Insecta</taxon>
        <taxon>Pterygota</taxon>
        <taxon>Neoptera</taxon>
        <taxon>Endopterygota</taxon>
        <taxon>Coleoptera</taxon>
        <taxon>Polyphaga</taxon>
        <taxon>Cucujiformia</taxon>
        <taxon>Chrysomeloidea</taxon>
        <taxon>Chrysomelidae</taxon>
        <taxon>Chrysomelinae</taxon>
        <taxon>Chrysomelini</taxon>
        <taxon>Phaedon</taxon>
    </lineage>
</organism>
<feature type="region of interest" description="Disordered" evidence="1">
    <location>
        <begin position="306"/>
        <end position="347"/>
    </location>
</feature>
<feature type="compositionally biased region" description="Low complexity" evidence="1">
    <location>
        <begin position="13"/>
        <end position="23"/>
    </location>
</feature>
<feature type="region of interest" description="Disordered" evidence="1">
    <location>
        <begin position="414"/>
        <end position="436"/>
    </location>
</feature>
<evidence type="ECO:0000313" key="2">
    <source>
        <dbReference type="EMBL" id="CAG9814700.1"/>
    </source>
</evidence>
<reference evidence="2" key="2">
    <citation type="submission" date="2022-10" db="EMBL/GenBank/DDBJ databases">
        <authorList>
            <consortium name="ENA_rothamsted_submissions"/>
            <consortium name="culmorum"/>
            <person name="King R."/>
        </authorList>
    </citation>
    <scope>NUCLEOTIDE SEQUENCE</scope>
</reference>
<evidence type="ECO:0000313" key="3">
    <source>
        <dbReference type="Proteomes" id="UP001153737"/>
    </source>
</evidence>
<name>A0A9N9X0T5_PHACE</name>
<gene>
    <name evidence="2" type="ORF">PHAECO_LOCUS2729</name>
</gene>